<feature type="transmembrane region" description="Helical" evidence="2">
    <location>
        <begin position="74"/>
        <end position="100"/>
    </location>
</feature>
<feature type="transmembrane region" description="Helical" evidence="2">
    <location>
        <begin position="6"/>
        <end position="28"/>
    </location>
</feature>
<evidence type="ECO:0000313" key="3">
    <source>
        <dbReference type="EMBL" id="MCK2217884.1"/>
    </source>
</evidence>
<keyword evidence="2" id="KW-1133">Transmembrane helix</keyword>
<keyword evidence="4" id="KW-1185">Reference proteome</keyword>
<feature type="compositionally biased region" description="Low complexity" evidence="1">
    <location>
        <begin position="122"/>
        <end position="132"/>
    </location>
</feature>
<dbReference type="RefSeq" id="WP_242376937.1">
    <property type="nucleotide sequence ID" value="NZ_JAKRKC020000001.1"/>
</dbReference>
<evidence type="ECO:0000256" key="1">
    <source>
        <dbReference type="SAM" id="MobiDB-lite"/>
    </source>
</evidence>
<keyword evidence="2" id="KW-0472">Membrane</keyword>
<feature type="transmembrane region" description="Helical" evidence="2">
    <location>
        <begin position="40"/>
        <end position="62"/>
    </location>
</feature>
<protein>
    <submittedName>
        <fullName evidence="3">Uncharacterized protein</fullName>
    </submittedName>
</protein>
<comment type="caution">
    <text evidence="3">The sequence shown here is derived from an EMBL/GenBank/DDBJ whole genome shotgun (WGS) entry which is preliminary data.</text>
</comment>
<reference evidence="3 4" key="1">
    <citation type="submission" date="2022-04" db="EMBL/GenBank/DDBJ databases">
        <title>Genome draft of Actinomadura sp. ATCC 31491.</title>
        <authorList>
            <person name="Shi X."/>
            <person name="Du Y."/>
        </authorList>
    </citation>
    <scope>NUCLEOTIDE SEQUENCE [LARGE SCALE GENOMIC DNA]</scope>
    <source>
        <strain evidence="3 4">ATCC 31491</strain>
    </source>
</reference>
<keyword evidence="2" id="KW-0812">Transmembrane</keyword>
<accession>A0ABT0FZV4</accession>
<name>A0ABT0FZV4_9ACTN</name>
<sequence length="159" mass="16701">MVSSSLTVISLITAFLNVILLIGGVVLIAMRRREQGRGAVLGISGCVVLLLGAVFSLLQGFLQSALVDVLGIGGAVGLSVLVSSIFHLIGVALLIGGVVARRDPPRPAGPQGWPQQQPPAAPWEQQQGWNQPPQQPPYPQQQPGWQNPPQPPFGQGPQA</sequence>
<gene>
    <name evidence="3" type="ORF">MF672_029415</name>
</gene>
<feature type="compositionally biased region" description="Pro residues" evidence="1">
    <location>
        <begin position="133"/>
        <end position="159"/>
    </location>
</feature>
<dbReference type="EMBL" id="JAKRKC020000001">
    <property type="protein sequence ID" value="MCK2217884.1"/>
    <property type="molecule type" value="Genomic_DNA"/>
</dbReference>
<dbReference type="Proteomes" id="UP001317259">
    <property type="component" value="Unassembled WGS sequence"/>
</dbReference>
<evidence type="ECO:0000256" key="2">
    <source>
        <dbReference type="SAM" id="Phobius"/>
    </source>
</evidence>
<proteinExistence type="predicted"/>
<feature type="region of interest" description="Disordered" evidence="1">
    <location>
        <begin position="104"/>
        <end position="159"/>
    </location>
</feature>
<organism evidence="3 4">
    <name type="scientific">Actinomadura luzonensis</name>
    <dbReference type="NCBI Taxonomy" id="2805427"/>
    <lineage>
        <taxon>Bacteria</taxon>
        <taxon>Bacillati</taxon>
        <taxon>Actinomycetota</taxon>
        <taxon>Actinomycetes</taxon>
        <taxon>Streptosporangiales</taxon>
        <taxon>Thermomonosporaceae</taxon>
        <taxon>Actinomadura</taxon>
    </lineage>
</organism>
<evidence type="ECO:0000313" key="4">
    <source>
        <dbReference type="Proteomes" id="UP001317259"/>
    </source>
</evidence>